<evidence type="ECO:0000313" key="3">
    <source>
        <dbReference type="EMBL" id="VDK76401.1"/>
    </source>
</evidence>
<feature type="chain" id="PRO_5018333339" description="Receptor ligand binding region domain-containing protein" evidence="2">
    <location>
        <begin position="21"/>
        <end position="481"/>
    </location>
</feature>
<evidence type="ECO:0000313" key="4">
    <source>
        <dbReference type="Proteomes" id="UP000281553"/>
    </source>
</evidence>
<evidence type="ECO:0000256" key="2">
    <source>
        <dbReference type="SAM" id="SignalP"/>
    </source>
</evidence>
<gene>
    <name evidence="3" type="ORF">DILT_LOCUS2747</name>
</gene>
<keyword evidence="2" id="KW-0732">Signal</keyword>
<keyword evidence="4" id="KW-1185">Reference proteome</keyword>
<feature type="transmembrane region" description="Helical" evidence="1">
    <location>
        <begin position="457"/>
        <end position="480"/>
    </location>
</feature>
<keyword evidence="1" id="KW-1133">Transmembrane helix</keyword>
<evidence type="ECO:0000256" key="1">
    <source>
        <dbReference type="SAM" id="Phobius"/>
    </source>
</evidence>
<name>A0A3P6UGK0_DIBLA</name>
<reference evidence="3 4" key="1">
    <citation type="submission" date="2018-11" db="EMBL/GenBank/DDBJ databases">
        <authorList>
            <consortium name="Pathogen Informatics"/>
        </authorList>
    </citation>
    <scope>NUCLEOTIDE SEQUENCE [LARGE SCALE GENOMIC DNA]</scope>
</reference>
<keyword evidence="1" id="KW-0812">Transmembrane</keyword>
<evidence type="ECO:0008006" key="5">
    <source>
        <dbReference type="Google" id="ProtNLM"/>
    </source>
</evidence>
<dbReference type="Proteomes" id="UP000281553">
    <property type="component" value="Unassembled WGS sequence"/>
</dbReference>
<dbReference type="EMBL" id="UYRU01042570">
    <property type="protein sequence ID" value="VDK76401.1"/>
    <property type="molecule type" value="Genomic_DNA"/>
</dbReference>
<proteinExistence type="predicted"/>
<feature type="signal peptide" evidence="2">
    <location>
        <begin position="1"/>
        <end position="20"/>
    </location>
</feature>
<dbReference type="AlphaFoldDB" id="A0A3P6UGK0"/>
<protein>
    <recommendedName>
        <fullName evidence="5">Receptor ligand binding region domain-containing protein</fullName>
    </recommendedName>
</protein>
<keyword evidence="1" id="KW-0472">Membrane</keyword>
<dbReference type="OrthoDB" id="10402640at2759"/>
<organism evidence="3 4">
    <name type="scientific">Dibothriocephalus latus</name>
    <name type="common">Fish tapeworm</name>
    <name type="synonym">Diphyllobothrium latum</name>
    <dbReference type="NCBI Taxonomy" id="60516"/>
    <lineage>
        <taxon>Eukaryota</taxon>
        <taxon>Metazoa</taxon>
        <taxon>Spiralia</taxon>
        <taxon>Lophotrochozoa</taxon>
        <taxon>Platyhelminthes</taxon>
        <taxon>Cestoda</taxon>
        <taxon>Eucestoda</taxon>
        <taxon>Diphyllobothriidea</taxon>
        <taxon>Diphyllobothriidae</taxon>
        <taxon>Dibothriocephalus</taxon>
    </lineage>
</organism>
<accession>A0A3P6UGK0</accession>
<sequence length="481" mass="53220">MKSSVLLSVFLFLLCQYYCSVELPLGPKLRLVFVLPSNHCLIENQVFDVVQSMWAAVRYSTKRTNGLIRPADVGILVHVIPGCSLLEENQVANIAEFLQQLGPQVEALEGYTVYIGPTPGSTCALINDWVAQSKLVQAAYGSLRQIDYACVADSLVRYYAKTAPRKSAPGMRYNLSAVTIGIPNEGLYRPLHSFLRQRGWRNIAILYERSTLALQNAGVSETIAFLITHANGDEENMNVFFTGSFQWGMKDMPIIQKGQVAIVIFDSGNVLTYDIMRLYKLMLGKEPNLGAAAQSTFLMTGLPSTSVYDIGSKLLNSNISVPVAIATGMAVGLTYLNLKANDNTIPEETDFFSTIMCGIEKFPILPNLTLYFGREDSNFIMPYDYYFLGFSENVTQNNVSVIGANFDEIFILHSILLWPRDSLDDIEIKVWPGGSSGPEADHCLQSLCYTGNFELGLLSPIQIALVTSTLLTIFVIGCFFE</sequence>